<keyword evidence="5" id="KW-0349">Heme</keyword>
<name>A0A0E9LW56_9BACT</name>
<organism evidence="14 15">
    <name type="scientific">Geofilum rubicundum JCM 15548</name>
    <dbReference type="NCBI Taxonomy" id="1236989"/>
    <lineage>
        <taxon>Bacteria</taxon>
        <taxon>Pseudomonadati</taxon>
        <taxon>Bacteroidota</taxon>
        <taxon>Bacteroidia</taxon>
        <taxon>Marinilabiliales</taxon>
        <taxon>Marinilabiliaceae</taxon>
        <taxon>Geofilum</taxon>
    </lineage>
</organism>
<evidence type="ECO:0000256" key="7">
    <source>
        <dbReference type="ARBA" id="ARBA00022723"/>
    </source>
</evidence>
<sequence>MTAMQKVYIYKQFERFWHWTQAILILFLAMTGFEVHDSIHLFGYENAVVYHRIAAWMLLGLIVFSVFWHITTGEWRQYIPSFSKLSAQIHYYTFGMFKGEPHPTHKTARNKLNPLQAVTYLGFKLVMAPLIVVTGMVYMFYRTIDANDMVVVSEIPLEWIAWLHTFGAYLLLMFVIIHVYMTTTGSTPLTNIKAMLTGYEELEDTEASHSVIKKEDPHEA</sequence>
<dbReference type="InterPro" id="IPR011577">
    <property type="entry name" value="Cyt_b561_bac/Ni-Hgenase"/>
</dbReference>
<accession>A0A0E9LW56</accession>
<dbReference type="Gene3D" id="1.20.950.20">
    <property type="entry name" value="Transmembrane di-heme cytochromes, Chain C"/>
    <property type="match status" value="1"/>
</dbReference>
<dbReference type="InterPro" id="IPR000516">
    <property type="entry name" value="Ni-dep_Hydgase_cyt-B"/>
</dbReference>
<dbReference type="InterPro" id="IPR051542">
    <property type="entry name" value="Hydrogenase_cytochrome"/>
</dbReference>
<dbReference type="SUPFAM" id="SSF81342">
    <property type="entry name" value="Transmembrane di-heme cytochromes"/>
    <property type="match status" value="1"/>
</dbReference>
<comment type="subcellular location">
    <subcellularLocation>
        <location evidence="1">Cell membrane</location>
        <topology evidence="1">Multi-pass membrane protein</topology>
    </subcellularLocation>
</comment>
<evidence type="ECO:0000256" key="3">
    <source>
        <dbReference type="ARBA" id="ARBA00022448"/>
    </source>
</evidence>
<evidence type="ECO:0000256" key="2">
    <source>
        <dbReference type="ARBA" id="ARBA00008622"/>
    </source>
</evidence>
<feature type="transmembrane region" description="Helical" evidence="12">
    <location>
        <begin position="161"/>
        <end position="181"/>
    </location>
</feature>
<feature type="domain" description="Cytochrome b561 bacterial/Ni-hydrogenase" evidence="13">
    <location>
        <begin position="10"/>
        <end position="198"/>
    </location>
</feature>
<evidence type="ECO:0000256" key="6">
    <source>
        <dbReference type="ARBA" id="ARBA00022692"/>
    </source>
</evidence>
<reference evidence="14 15" key="1">
    <citation type="journal article" date="2015" name="Microbes Environ.">
        <title>Distribution and evolution of nitrogen fixation genes in the phylum bacteroidetes.</title>
        <authorList>
            <person name="Inoue J."/>
            <person name="Oshima K."/>
            <person name="Suda W."/>
            <person name="Sakamoto M."/>
            <person name="Iino T."/>
            <person name="Noda S."/>
            <person name="Hongoh Y."/>
            <person name="Hattori M."/>
            <person name="Ohkuma M."/>
        </authorList>
    </citation>
    <scope>NUCLEOTIDE SEQUENCE [LARGE SCALE GENOMIC DNA]</scope>
    <source>
        <strain evidence="14">JCM 15548</strain>
    </source>
</reference>
<keyword evidence="9 12" id="KW-1133">Transmembrane helix</keyword>
<evidence type="ECO:0000256" key="4">
    <source>
        <dbReference type="ARBA" id="ARBA00022475"/>
    </source>
</evidence>
<dbReference type="AlphaFoldDB" id="A0A0E9LW56"/>
<dbReference type="PANTHER" id="PTHR30485">
    <property type="entry name" value="NI/FE-HYDROGENASE 1 B-TYPE CYTOCHROME SUBUNIT"/>
    <property type="match status" value="1"/>
</dbReference>
<evidence type="ECO:0000256" key="10">
    <source>
        <dbReference type="ARBA" id="ARBA00023004"/>
    </source>
</evidence>
<keyword evidence="7" id="KW-0479">Metal-binding</keyword>
<comment type="caution">
    <text evidence="14">The sequence shown here is derived from an EMBL/GenBank/DDBJ whole genome shotgun (WGS) entry which is preliminary data.</text>
</comment>
<proteinExistence type="inferred from homology"/>
<keyword evidence="6 12" id="KW-0812">Transmembrane</keyword>
<keyword evidence="11 12" id="KW-0472">Membrane</keyword>
<keyword evidence="10" id="KW-0408">Iron</keyword>
<keyword evidence="15" id="KW-1185">Reference proteome</keyword>
<dbReference type="GO" id="GO:0005886">
    <property type="term" value="C:plasma membrane"/>
    <property type="evidence" value="ECO:0007669"/>
    <property type="project" value="UniProtKB-SubCell"/>
</dbReference>
<evidence type="ECO:0000256" key="9">
    <source>
        <dbReference type="ARBA" id="ARBA00022989"/>
    </source>
</evidence>
<evidence type="ECO:0000313" key="14">
    <source>
        <dbReference type="EMBL" id="GAO29095.1"/>
    </source>
</evidence>
<evidence type="ECO:0000256" key="12">
    <source>
        <dbReference type="SAM" id="Phobius"/>
    </source>
</evidence>
<dbReference type="PRINTS" id="PR00161">
    <property type="entry name" value="NIHGNASECYTB"/>
</dbReference>
<dbReference type="GO" id="GO:0005506">
    <property type="term" value="F:iron ion binding"/>
    <property type="evidence" value="ECO:0007669"/>
    <property type="project" value="InterPro"/>
</dbReference>
<evidence type="ECO:0000313" key="15">
    <source>
        <dbReference type="Proteomes" id="UP000032900"/>
    </source>
</evidence>
<evidence type="ECO:0000256" key="5">
    <source>
        <dbReference type="ARBA" id="ARBA00022617"/>
    </source>
</evidence>
<feature type="transmembrane region" description="Helical" evidence="12">
    <location>
        <begin position="53"/>
        <end position="71"/>
    </location>
</feature>
<evidence type="ECO:0000259" key="13">
    <source>
        <dbReference type="Pfam" id="PF01292"/>
    </source>
</evidence>
<gene>
    <name evidence="14" type="ORF">JCM15548_11252</name>
</gene>
<keyword evidence="8" id="KW-0249">Electron transport</keyword>
<dbReference type="GO" id="GO:0009055">
    <property type="term" value="F:electron transfer activity"/>
    <property type="evidence" value="ECO:0007669"/>
    <property type="project" value="InterPro"/>
</dbReference>
<feature type="transmembrane region" description="Helical" evidence="12">
    <location>
        <begin position="118"/>
        <end position="141"/>
    </location>
</feature>
<dbReference type="GO" id="GO:0020037">
    <property type="term" value="F:heme binding"/>
    <property type="evidence" value="ECO:0007669"/>
    <property type="project" value="TreeGrafter"/>
</dbReference>
<dbReference type="Pfam" id="PF01292">
    <property type="entry name" value="Ni_hydr_CYTB"/>
    <property type="match status" value="1"/>
</dbReference>
<dbReference type="Proteomes" id="UP000032900">
    <property type="component" value="Unassembled WGS sequence"/>
</dbReference>
<keyword evidence="4" id="KW-1003">Cell membrane</keyword>
<feature type="transmembrane region" description="Helical" evidence="12">
    <location>
        <begin position="16"/>
        <end position="33"/>
    </location>
</feature>
<evidence type="ECO:0000256" key="1">
    <source>
        <dbReference type="ARBA" id="ARBA00004651"/>
    </source>
</evidence>
<evidence type="ECO:0000256" key="8">
    <source>
        <dbReference type="ARBA" id="ARBA00022982"/>
    </source>
</evidence>
<protein>
    <submittedName>
        <fullName evidence="14">Cytochrome B561</fullName>
    </submittedName>
</protein>
<dbReference type="STRING" id="1236989.JCM15548_11252"/>
<dbReference type="GO" id="GO:0022904">
    <property type="term" value="P:respiratory electron transport chain"/>
    <property type="evidence" value="ECO:0007669"/>
    <property type="project" value="InterPro"/>
</dbReference>
<dbReference type="PANTHER" id="PTHR30485:SF1">
    <property type="entry name" value="CYTOCHROME YDHU-RELATED"/>
    <property type="match status" value="1"/>
</dbReference>
<comment type="similarity">
    <text evidence="2">Belongs to the HupC/HyaC/HydC family.</text>
</comment>
<dbReference type="EMBL" id="BAZW01000006">
    <property type="protein sequence ID" value="GAO29095.1"/>
    <property type="molecule type" value="Genomic_DNA"/>
</dbReference>
<keyword evidence="3" id="KW-0813">Transport</keyword>
<evidence type="ECO:0000256" key="11">
    <source>
        <dbReference type="ARBA" id="ARBA00023136"/>
    </source>
</evidence>
<dbReference type="InterPro" id="IPR016174">
    <property type="entry name" value="Di-haem_cyt_TM"/>
</dbReference>